<keyword evidence="3" id="KW-0964">Secreted</keyword>
<reference evidence="10" key="3">
    <citation type="submission" date="2025-09" db="UniProtKB">
        <authorList>
            <consortium name="Ensembl"/>
        </authorList>
    </citation>
    <scope>IDENTIFICATION</scope>
</reference>
<evidence type="ECO:0000313" key="10">
    <source>
        <dbReference type="Ensembl" id="ENSHHUP00000041487.1"/>
    </source>
</evidence>
<evidence type="ECO:0000259" key="9">
    <source>
        <dbReference type="Pfam" id="PF00918"/>
    </source>
</evidence>
<dbReference type="AlphaFoldDB" id="A0A4W5MSS7"/>
<comment type="subcellular location">
    <subcellularLocation>
        <location evidence="1 7">Secreted</location>
    </subcellularLocation>
</comment>
<keyword evidence="4" id="KW-0765">Sulfation</keyword>
<keyword evidence="5" id="KW-0165">Cleavage on pair of basic residues</keyword>
<feature type="signal peptide" evidence="8">
    <location>
        <begin position="1"/>
        <end position="20"/>
    </location>
</feature>
<dbReference type="PANTHER" id="PTHR10786:SF0">
    <property type="entry name" value="CHOLECYSTOKININ"/>
    <property type="match status" value="1"/>
</dbReference>
<dbReference type="Pfam" id="PF00918">
    <property type="entry name" value="Gastrin"/>
    <property type="match status" value="1"/>
</dbReference>
<comment type="similarity">
    <text evidence="2 7">Belongs to the gastrin/cholecystokinin family.</text>
</comment>
<feature type="domain" description="Gastrin/cholecystokinin peptide hormone" evidence="9">
    <location>
        <begin position="4"/>
        <end position="137"/>
    </location>
</feature>
<dbReference type="GO" id="GO:0005615">
    <property type="term" value="C:extracellular space"/>
    <property type="evidence" value="ECO:0007669"/>
    <property type="project" value="TreeGrafter"/>
</dbReference>
<keyword evidence="6" id="KW-0027">Amidation</keyword>
<dbReference type="PANTHER" id="PTHR10786">
    <property type="entry name" value="CHOLECYSTOKININ"/>
    <property type="match status" value="1"/>
</dbReference>
<dbReference type="GO" id="GO:0030424">
    <property type="term" value="C:axon"/>
    <property type="evidence" value="ECO:0007669"/>
    <property type="project" value="TreeGrafter"/>
</dbReference>
<dbReference type="GO" id="GO:0005184">
    <property type="term" value="F:neuropeptide hormone activity"/>
    <property type="evidence" value="ECO:0007669"/>
    <property type="project" value="InterPro"/>
</dbReference>
<dbReference type="SMART" id="SM00029">
    <property type="entry name" value="GASTRIN"/>
    <property type="match status" value="1"/>
</dbReference>
<protein>
    <recommendedName>
        <fullName evidence="9">Gastrin/cholecystokinin peptide hormone domain-containing protein</fullName>
    </recommendedName>
</protein>
<feature type="chain" id="PRO_5021241661" description="Gastrin/cholecystokinin peptide hormone domain-containing protein" evidence="8">
    <location>
        <begin position="21"/>
        <end position="137"/>
    </location>
</feature>
<dbReference type="Proteomes" id="UP000314982">
    <property type="component" value="Unassembled WGS sequence"/>
</dbReference>
<keyword evidence="11" id="KW-1185">Reference proteome</keyword>
<evidence type="ECO:0000256" key="3">
    <source>
        <dbReference type="ARBA" id="ARBA00022525"/>
    </source>
</evidence>
<accession>A0A4W5MSS7</accession>
<evidence type="ECO:0000256" key="8">
    <source>
        <dbReference type="SAM" id="SignalP"/>
    </source>
</evidence>
<proteinExistence type="inferred from homology"/>
<dbReference type="PROSITE" id="PS00259">
    <property type="entry name" value="GASTRIN"/>
    <property type="match status" value="1"/>
</dbReference>
<dbReference type="GO" id="GO:0007586">
    <property type="term" value="P:digestion"/>
    <property type="evidence" value="ECO:0007669"/>
    <property type="project" value="InterPro"/>
</dbReference>
<dbReference type="InterPro" id="IPR015499">
    <property type="entry name" value="CCK-like"/>
</dbReference>
<evidence type="ECO:0000256" key="7">
    <source>
        <dbReference type="RuleBase" id="RU004362"/>
    </source>
</evidence>
<name>A0A4W5MSS7_9TELE</name>
<keyword evidence="8" id="KW-0732">Signal</keyword>
<evidence type="ECO:0000256" key="1">
    <source>
        <dbReference type="ARBA" id="ARBA00004613"/>
    </source>
</evidence>
<dbReference type="STRING" id="62062.ENSHHUP00000041487"/>
<evidence type="ECO:0000313" key="11">
    <source>
        <dbReference type="Proteomes" id="UP000314982"/>
    </source>
</evidence>
<evidence type="ECO:0000256" key="5">
    <source>
        <dbReference type="ARBA" id="ARBA00022685"/>
    </source>
</evidence>
<dbReference type="InterPro" id="IPR001651">
    <property type="entry name" value="Gastrin/CCK"/>
</dbReference>
<dbReference type="Ensembl" id="ENSHHUT00000043080.1">
    <property type="protein sequence ID" value="ENSHHUP00000041487.1"/>
    <property type="gene ID" value="ENSHHUG00000025622.1"/>
</dbReference>
<evidence type="ECO:0000256" key="6">
    <source>
        <dbReference type="ARBA" id="ARBA00022815"/>
    </source>
</evidence>
<dbReference type="GeneTree" id="ENSGT00390000003571"/>
<organism evidence="10 11">
    <name type="scientific">Hucho hucho</name>
    <name type="common">huchen</name>
    <dbReference type="NCBI Taxonomy" id="62062"/>
    <lineage>
        <taxon>Eukaryota</taxon>
        <taxon>Metazoa</taxon>
        <taxon>Chordata</taxon>
        <taxon>Craniata</taxon>
        <taxon>Vertebrata</taxon>
        <taxon>Euteleostomi</taxon>
        <taxon>Actinopterygii</taxon>
        <taxon>Neopterygii</taxon>
        <taxon>Teleostei</taxon>
        <taxon>Protacanthopterygii</taxon>
        <taxon>Salmoniformes</taxon>
        <taxon>Salmonidae</taxon>
        <taxon>Salmoninae</taxon>
        <taxon>Hucho</taxon>
    </lineage>
</organism>
<reference evidence="10" key="2">
    <citation type="submission" date="2025-08" db="UniProtKB">
        <authorList>
            <consortium name="Ensembl"/>
        </authorList>
    </citation>
    <scope>IDENTIFICATION</scope>
</reference>
<sequence>MTAGLCVCVLLMVLCTSCSGRPHFSPPFQESSPALPPPSEARLETKAHFLSEPCLRHTHSSPLVNTNPYMGEGGDSRAKLSELLARFISSQKGYIGGNSTVISRAGRLSANHLIKNQDYTGWMDFGRRSAEENEHSS</sequence>
<evidence type="ECO:0000256" key="4">
    <source>
        <dbReference type="ARBA" id="ARBA00022641"/>
    </source>
</evidence>
<evidence type="ECO:0000256" key="2">
    <source>
        <dbReference type="ARBA" id="ARBA00006273"/>
    </source>
</evidence>
<dbReference type="InterPro" id="IPR013152">
    <property type="entry name" value="Gastrin/cholecystokinin_CS"/>
</dbReference>
<reference evidence="11" key="1">
    <citation type="submission" date="2018-06" db="EMBL/GenBank/DDBJ databases">
        <title>Genome assembly of Danube salmon.</title>
        <authorList>
            <person name="Macqueen D.J."/>
            <person name="Gundappa M.K."/>
        </authorList>
    </citation>
    <scope>NUCLEOTIDE SEQUENCE [LARGE SCALE GENOMIC DNA]</scope>
</reference>